<dbReference type="SUPFAM" id="SSF81383">
    <property type="entry name" value="F-box domain"/>
    <property type="match status" value="1"/>
</dbReference>
<evidence type="ECO:0000313" key="3">
    <source>
        <dbReference type="EnsemblPlants" id="KQK21703"/>
    </source>
</evidence>
<dbReference type="OrthoDB" id="681634at2759"/>
<dbReference type="Gramene" id="KQK21703">
    <property type="protein sequence ID" value="KQK21703"/>
    <property type="gene ID" value="BRADI_1g62561v3"/>
</dbReference>
<accession>I1H5I4</accession>
<reference evidence="3" key="3">
    <citation type="submission" date="2018-08" db="UniProtKB">
        <authorList>
            <consortium name="EnsemblPlants"/>
        </authorList>
    </citation>
    <scope>IDENTIFICATION</scope>
    <source>
        <strain evidence="3">cv. Bd21</strain>
    </source>
</reference>
<evidence type="ECO:0000259" key="1">
    <source>
        <dbReference type="Pfam" id="PF23635"/>
    </source>
</evidence>
<dbReference type="EnsemblPlants" id="KQK21703">
    <property type="protein sequence ID" value="KQK21703"/>
    <property type="gene ID" value="BRADI_1g62561v3"/>
</dbReference>
<dbReference type="KEGG" id="bdi:100829979"/>
<dbReference type="PANTHER" id="PTHR32133:SF408">
    <property type="entry name" value="OS07G0120400 PROTEIN"/>
    <property type="match status" value="1"/>
</dbReference>
<keyword evidence="4" id="KW-1185">Reference proteome</keyword>
<dbReference type="InterPro" id="IPR036047">
    <property type="entry name" value="F-box-like_dom_sf"/>
</dbReference>
<name>I1H5I4_BRADI</name>
<dbReference type="OMA" id="TCAWNKT"/>
<dbReference type="HOGENOM" id="CLU_017945_2_1_1"/>
<organism evidence="3">
    <name type="scientific">Brachypodium distachyon</name>
    <name type="common">Purple false brome</name>
    <name type="synonym">Trachynia distachya</name>
    <dbReference type="NCBI Taxonomy" id="15368"/>
    <lineage>
        <taxon>Eukaryota</taxon>
        <taxon>Viridiplantae</taxon>
        <taxon>Streptophyta</taxon>
        <taxon>Embryophyta</taxon>
        <taxon>Tracheophyta</taxon>
        <taxon>Spermatophyta</taxon>
        <taxon>Magnoliopsida</taxon>
        <taxon>Liliopsida</taxon>
        <taxon>Poales</taxon>
        <taxon>Poaceae</taxon>
        <taxon>BOP clade</taxon>
        <taxon>Pooideae</taxon>
        <taxon>Stipodae</taxon>
        <taxon>Brachypodieae</taxon>
        <taxon>Brachypodium</taxon>
    </lineage>
</organism>
<dbReference type="Proteomes" id="UP000008810">
    <property type="component" value="Chromosome 1"/>
</dbReference>
<sequence length="370" mass="41480">MTSCHPPPSPELPGDLIPRILLRIPPDMPECLVRAFCVCQSWRCILSDPAFCRRYREFHRTPPLLGFVRSQSRNKIYTSFVPATAFRPTTTVHHDWLVCDARHGRVLFNDLARKDLVVWDPITGIHTRLPLPSPAVEESALTVYCAAVGCDHRGCHGGPFLVAFVCERSAAHHNLMSVHVYLSEDGTWSYDMTSKKLPVGQSGSTVVSHNSIAENTINIRWKTKILEYNMGDRKLKVINLPSGYQGSSTVLMTAEDGTLGFATVEDLSRLCLWSRKPDPNGALAWAQYRSIELNTVLPVRSLWSKVVGYADGFGVIFIQRQDGLFTIELNSDRVKKVYSEVGATHPLAQRIFPYMSFYTLDHARGIVPLP</sequence>
<protein>
    <recommendedName>
        <fullName evidence="1">F-box protein AT5G49610-like beta-propeller domain-containing protein</fullName>
    </recommendedName>
</protein>
<evidence type="ECO:0000313" key="2">
    <source>
        <dbReference type="EMBL" id="KQK21703.1"/>
    </source>
</evidence>
<proteinExistence type="predicted"/>
<dbReference type="GeneID" id="100829979"/>
<dbReference type="eggNOG" id="ENOG502SKDB">
    <property type="taxonomic scope" value="Eukaryota"/>
</dbReference>
<dbReference type="AlphaFoldDB" id="I1H5I4"/>
<dbReference type="RefSeq" id="XP_003561639.2">
    <property type="nucleotide sequence ID" value="XM_003561591.4"/>
</dbReference>
<dbReference type="EMBL" id="CM000880">
    <property type="protein sequence ID" value="KQK21703.1"/>
    <property type="molecule type" value="Genomic_DNA"/>
</dbReference>
<dbReference type="ExpressionAtlas" id="I1H5I4">
    <property type="expression patterns" value="baseline"/>
</dbReference>
<evidence type="ECO:0000313" key="4">
    <source>
        <dbReference type="Proteomes" id="UP000008810"/>
    </source>
</evidence>
<feature type="domain" description="F-box protein AT5G49610-like beta-propeller" evidence="1">
    <location>
        <begin position="98"/>
        <end position="357"/>
    </location>
</feature>
<dbReference type="InterPro" id="IPR056594">
    <property type="entry name" value="AT5G49610-like_b-prop"/>
</dbReference>
<reference evidence="2" key="2">
    <citation type="submission" date="2017-06" db="EMBL/GenBank/DDBJ databases">
        <title>WGS assembly of Brachypodium distachyon.</title>
        <authorList>
            <consortium name="The International Brachypodium Initiative"/>
            <person name="Lucas S."/>
            <person name="Harmon-Smith M."/>
            <person name="Lail K."/>
            <person name="Tice H."/>
            <person name="Grimwood J."/>
            <person name="Bruce D."/>
            <person name="Barry K."/>
            <person name="Shu S."/>
            <person name="Lindquist E."/>
            <person name="Wang M."/>
            <person name="Pitluck S."/>
            <person name="Vogel J.P."/>
            <person name="Garvin D.F."/>
            <person name="Mockler T.C."/>
            <person name="Schmutz J."/>
            <person name="Rokhsar D."/>
            <person name="Bevan M.W."/>
        </authorList>
    </citation>
    <scope>NUCLEOTIDE SEQUENCE</scope>
    <source>
        <strain evidence="2">Bd21</strain>
    </source>
</reference>
<dbReference type="PANTHER" id="PTHR32133">
    <property type="entry name" value="OS07G0120400 PROTEIN"/>
    <property type="match status" value="1"/>
</dbReference>
<gene>
    <name evidence="3" type="primary">LOC100829979</name>
    <name evidence="2" type="ORF">BRADI_1g62561v3</name>
</gene>
<dbReference type="Pfam" id="PF23635">
    <property type="entry name" value="Beta-prop_AT5G49610-like"/>
    <property type="match status" value="1"/>
</dbReference>
<reference evidence="2 3" key="1">
    <citation type="journal article" date="2010" name="Nature">
        <title>Genome sequencing and analysis of the model grass Brachypodium distachyon.</title>
        <authorList>
            <consortium name="International Brachypodium Initiative"/>
        </authorList>
    </citation>
    <scope>NUCLEOTIDE SEQUENCE [LARGE SCALE GENOMIC DNA]</scope>
    <source>
        <strain evidence="2">Bd21</strain>
        <strain evidence="3">cv. Bd21</strain>
    </source>
</reference>